<comment type="similarity">
    <text evidence="13">Belongs to the RING-type zinc finger family. ATL subfamily.</text>
</comment>
<keyword evidence="12 16" id="KW-0472">Membrane</keyword>
<evidence type="ECO:0000256" key="1">
    <source>
        <dbReference type="ARBA" id="ARBA00000900"/>
    </source>
</evidence>
<feature type="transmembrane region" description="Helical" evidence="16">
    <location>
        <begin position="38"/>
        <end position="61"/>
    </location>
</feature>
<evidence type="ECO:0000313" key="18">
    <source>
        <dbReference type="EMBL" id="KAK9062216.1"/>
    </source>
</evidence>
<evidence type="ECO:0000256" key="9">
    <source>
        <dbReference type="ARBA" id="ARBA00022786"/>
    </source>
</evidence>
<accession>A0AAP0CSL3</accession>
<protein>
    <recommendedName>
        <fullName evidence="4">RING-type E3 ubiquitin transferase</fullName>
        <ecNumber evidence="4">2.3.2.27</ecNumber>
    </recommendedName>
</protein>
<evidence type="ECO:0000256" key="2">
    <source>
        <dbReference type="ARBA" id="ARBA00004167"/>
    </source>
</evidence>
<evidence type="ECO:0000256" key="14">
    <source>
        <dbReference type="PROSITE-ProRule" id="PRU00175"/>
    </source>
</evidence>
<dbReference type="EMBL" id="JBCNJP010000019">
    <property type="protein sequence ID" value="KAK9062216.1"/>
    <property type="molecule type" value="Genomic_DNA"/>
</dbReference>
<organism evidence="18 19">
    <name type="scientific">Deinandra increscens subsp. villosa</name>
    <dbReference type="NCBI Taxonomy" id="3103831"/>
    <lineage>
        <taxon>Eukaryota</taxon>
        <taxon>Viridiplantae</taxon>
        <taxon>Streptophyta</taxon>
        <taxon>Embryophyta</taxon>
        <taxon>Tracheophyta</taxon>
        <taxon>Spermatophyta</taxon>
        <taxon>Magnoliopsida</taxon>
        <taxon>eudicotyledons</taxon>
        <taxon>Gunneridae</taxon>
        <taxon>Pentapetalae</taxon>
        <taxon>asterids</taxon>
        <taxon>campanulids</taxon>
        <taxon>Asterales</taxon>
        <taxon>Asteraceae</taxon>
        <taxon>Asteroideae</taxon>
        <taxon>Heliantheae alliance</taxon>
        <taxon>Madieae</taxon>
        <taxon>Madiinae</taxon>
        <taxon>Deinandra</taxon>
    </lineage>
</organism>
<dbReference type="GO" id="GO:0061630">
    <property type="term" value="F:ubiquitin protein ligase activity"/>
    <property type="evidence" value="ECO:0007669"/>
    <property type="project" value="UniProtKB-EC"/>
</dbReference>
<reference evidence="18 19" key="1">
    <citation type="submission" date="2024-04" db="EMBL/GenBank/DDBJ databases">
        <title>The reference genome of an endangered Asteraceae, Deinandra increscens subsp. villosa, native to the Central Coast of California.</title>
        <authorList>
            <person name="Guilliams M."/>
            <person name="Hasenstab-Lehman K."/>
            <person name="Meyer R."/>
            <person name="Mcevoy S."/>
        </authorList>
    </citation>
    <scope>NUCLEOTIDE SEQUENCE [LARGE SCALE GENOMIC DNA]</scope>
    <source>
        <tissue evidence="18">Leaf</tissue>
    </source>
</reference>
<dbReference type="FunFam" id="3.30.40.10:FF:000187">
    <property type="entry name" value="E3 ubiquitin-protein ligase ATL6"/>
    <property type="match status" value="1"/>
</dbReference>
<dbReference type="PANTHER" id="PTHR14155">
    <property type="entry name" value="RING FINGER DOMAIN-CONTAINING"/>
    <property type="match status" value="1"/>
</dbReference>
<feature type="compositionally biased region" description="Basic and acidic residues" evidence="15">
    <location>
        <begin position="260"/>
        <end position="270"/>
    </location>
</feature>
<evidence type="ECO:0000256" key="6">
    <source>
        <dbReference type="ARBA" id="ARBA00022692"/>
    </source>
</evidence>
<evidence type="ECO:0000256" key="10">
    <source>
        <dbReference type="ARBA" id="ARBA00022833"/>
    </source>
</evidence>
<dbReference type="GO" id="GO:0016020">
    <property type="term" value="C:membrane"/>
    <property type="evidence" value="ECO:0007669"/>
    <property type="project" value="UniProtKB-SubCell"/>
</dbReference>
<dbReference type="InterPro" id="IPR001841">
    <property type="entry name" value="Znf_RING"/>
</dbReference>
<evidence type="ECO:0000259" key="17">
    <source>
        <dbReference type="PROSITE" id="PS50089"/>
    </source>
</evidence>
<feature type="domain" description="RING-type" evidence="17">
    <location>
        <begin position="114"/>
        <end position="156"/>
    </location>
</feature>
<comment type="pathway">
    <text evidence="3">Protein modification; protein ubiquitination.</text>
</comment>
<dbReference type="PANTHER" id="PTHR14155:SF632">
    <property type="entry name" value="RING-H2 FINGER PROTEIN ATL17-RELATED"/>
    <property type="match status" value="1"/>
</dbReference>
<evidence type="ECO:0000256" key="5">
    <source>
        <dbReference type="ARBA" id="ARBA00022679"/>
    </source>
</evidence>
<keyword evidence="11 16" id="KW-1133">Transmembrane helix</keyword>
<dbReference type="Pfam" id="PF13639">
    <property type="entry name" value="zf-RING_2"/>
    <property type="match status" value="1"/>
</dbReference>
<dbReference type="PROSITE" id="PS50089">
    <property type="entry name" value="ZF_RING_2"/>
    <property type="match status" value="1"/>
</dbReference>
<comment type="subcellular location">
    <subcellularLocation>
        <location evidence="2">Membrane</location>
        <topology evidence="2">Single-pass membrane protein</topology>
    </subcellularLocation>
</comment>
<feature type="region of interest" description="Disordered" evidence="15">
    <location>
        <begin position="248"/>
        <end position="270"/>
    </location>
</feature>
<evidence type="ECO:0000256" key="11">
    <source>
        <dbReference type="ARBA" id="ARBA00022989"/>
    </source>
</evidence>
<comment type="catalytic activity">
    <reaction evidence="1">
        <text>S-ubiquitinyl-[E2 ubiquitin-conjugating enzyme]-L-cysteine + [acceptor protein]-L-lysine = [E2 ubiquitin-conjugating enzyme]-L-cysteine + N(6)-ubiquitinyl-[acceptor protein]-L-lysine.</text>
        <dbReference type="EC" id="2.3.2.27"/>
    </reaction>
</comment>
<dbReference type="SMART" id="SM00184">
    <property type="entry name" value="RING"/>
    <property type="match status" value="1"/>
</dbReference>
<evidence type="ECO:0000256" key="3">
    <source>
        <dbReference type="ARBA" id="ARBA00004906"/>
    </source>
</evidence>
<evidence type="ECO:0000256" key="13">
    <source>
        <dbReference type="ARBA" id="ARBA00024209"/>
    </source>
</evidence>
<keyword evidence="9" id="KW-0833">Ubl conjugation pathway</keyword>
<dbReference type="Gene3D" id="3.30.40.10">
    <property type="entry name" value="Zinc/RING finger domain, C3HC4 (zinc finger)"/>
    <property type="match status" value="1"/>
</dbReference>
<dbReference type="AlphaFoldDB" id="A0AAP0CSL3"/>
<evidence type="ECO:0000313" key="19">
    <source>
        <dbReference type="Proteomes" id="UP001408789"/>
    </source>
</evidence>
<evidence type="ECO:0000256" key="8">
    <source>
        <dbReference type="ARBA" id="ARBA00022771"/>
    </source>
</evidence>
<dbReference type="InterPro" id="IPR013083">
    <property type="entry name" value="Znf_RING/FYVE/PHD"/>
</dbReference>
<keyword evidence="10" id="KW-0862">Zinc</keyword>
<keyword evidence="5" id="KW-0808">Transferase</keyword>
<evidence type="ECO:0000256" key="12">
    <source>
        <dbReference type="ARBA" id="ARBA00023136"/>
    </source>
</evidence>
<dbReference type="Proteomes" id="UP001408789">
    <property type="component" value="Unassembled WGS sequence"/>
</dbReference>
<comment type="caution">
    <text evidence="18">The sequence shown here is derived from an EMBL/GenBank/DDBJ whole genome shotgun (WGS) entry which is preliminary data.</text>
</comment>
<evidence type="ECO:0000256" key="15">
    <source>
        <dbReference type="SAM" id="MobiDB-lite"/>
    </source>
</evidence>
<dbReference type="GO" id="GO:0008270">
    <property type="term" value="F:zinc ion binding"/>
    <property type="evidence" value="ECO:0007669"/>
    <property type="project" value="UniProtKB-KW"/>
</dbReference>
<keyword evidence="19" id="KW-1185">Reference proteome</keyword>
<gene>
    <name evidence="18" type="ORF">SSX86_019402</name>
</gene>
<dbReference type="SUPFAM" id="SSF57850">
    <property type="entry name" value="RING/U-box"/>
    <property type="match status" value="1"/>
</dbReference>
<evidence type="ECO:0000256" key="4">
    <source>
        <dbReference type="ARBA" id="ARBA00012483"/>
    </source>
</evidence>
<name>A0AAP0CSL3_9ASTR</name>
<keyword evidence="7" id="KW-0479">Metal-binding</keyword>
<evidence type="ECO:0000256" key="16">
    <source>
        <dbReference type="SAM" id="Phobius"/>
    </source>
</evidence>
<dbReference type="EC" id="2.3.2.27" evidence="4"/>
<keyword evidence="6 16" id="KW-0812">Transmembrane</keyword>
<dbReference type="CDD" id="cd16461">
    <property type="entry name" value="RING-H2_EL5-like"/>
    <property type="match status" value="1"/>
</dbReference>
<proteinExistence type="inferred from homology"/>
<evidence type="ECO:0000256" key="7">
    <source>
        <dbReference type="ARBA" id="ARBA00022723"/>
    </source>
</evidence>
<sequence length="270" mass="29848">MLTVMTAEVLELPPLTAAQLSSTYPYEIGANVSSSAKIIIVALISCMFLIAFFSLCIRTFLDNFSPETRRQQLPVVETRLKLPSGLDRDAVDSFPVLLYSDVKKLKIGNGGLECAVCISEFADDERLRYLPKCHHVFHPECIDVWLGSHATCPVCRSDLTATGDDQLGGYSESRRELTQLQIDESSTGIGTQNWNLVHVEGERGDRKFIRSHSTGHLGVSPGGDFERYTLRLPEEVRRQIVTLKRAKSCGGGVGRSSRRSVADGDKCGRR</sequence>
<keyword evidence="8 14" id="KW-0863">Zinc-finger</keyword>
<dbReference type="InterPro" id="IPR053238">
    <property type="entry name" value="RING-H2_zinc_finger"/>
</dbReference>